<evidence type="ECO:0000313" key="2">
    <source>
        <dbReference type="Proteomes" id="UP000597444"/>
    </source>
</evidence>
<dbReference type="InterPro" id="IPR004622">
    <property type="entry name" value="DNA_pol_HolB"/>
</dbReference>
<sequence length="359" mass="40143">MLSLLLPFVADSGTIVAMETRQNQAADWNIVGHERAIDILRRTLAAQQVRHAYLFTGPQRVGKTLLAQRFAQTLLCTGGSDPQVAPLDPCNTCLACRKVLHGNHPDVHLIAKPPDKQAILIEQIRELQNDSARRTLEGRRNIFIIQDAQDMNLQAANCILKTLEEPEHDVVLLLTAPDAGLLLPTILSRVQMITTQLLTSTQIKNALVERWDAEADEADLIAALAAGRMGWAVEAVEDDEMLEERKSQLEMLTKIPSTSRVQRFDLVQKLGTDGEKVRSLLDLWLLWWRDMVLAANHCLDLTVNVDMRDLLKAQAGKIGSDEAERMVRTILQTMEALDQNVNTRMALEVLMLDTPMLKA</sequence>
<dbReference type="NCBIfam" id="TIGR00678">
    <property type="entry name" value="holB"/>
    <property type="match status" value="1"/>
</dbReference>
<comment type="caution">
    <text evidence="1">The sequence shown here is derived from an EMBL/GenBank/DDBJ whole genome shotgun (WGS) entry which is preliminary data.</text>
</comment>
<dbReference type="InterPro" id="IPR050238">
    <property type="entry name" value="DNA_Rep/Repair_Clamp_Loader"/>
</dbReference>
<dbReference type="Gene3D" id="3.40.50.300">
    <property type="entry name" value="P-loop containing nucleotide triphosphate hydrolases"/>
    <property type="match status" value="1"/>
</dbReference>
<accession>A0A8J3N2K9</accession>
<organism evidence="1 2">
    <name type="scientific">Reticulibacter mediterranei</name>
    <dbReference type="NCBI Taxonomy" id="2778369"/>
    <lineage>
        <taxon>Bacteria</taxon>
        <taxon>Bacillati</taxon>
        <taxon>Chloroflexota</taxon>
        <taxon>Ktedonobacteria</taxon>
        <taxon>Ktedonobacterales</taxon>
        <taxon>Reticulibacteraceae</taxon>
        <taxon>Reticulibacter</taxon>
    </lineage>
</organism>
<dbReference type="SUPFAM" id="SSF52540">
    <property type="entry name" value="P-loop containing nucleoside triphosphate hydrolases"/>
    <property type="match status" value="1"/>
</dbReference>
<dbReference type="EMBL" id="BNJK01000001">
    <property type="protein sequence ID" value="GHO95782.1"/>
    <property type="molecule type" value="Genomic_DNA"/>
</dbReference>
<dbReference type="PANTHER" id="PTHR11669:SF8">
    <property type="entry name" value="DNA POLYMERASE III SUBUNIT DELTA"/>
    <property type="match status" value="1"/>
</dbReference>
<dbReference type="GO" id="GO:0003887">
    <property type="term" value="F:DNA-directed DNA polymerase activity"/>
    <property type="evidence" value="ECO:0007669"/>
    <property type="project" value="InterPro"/>
</dbReference>
<protein>
    <submittedName>
        <fullName evidence="1">DNA polymerase III subunit delta</fullName>
    </submittedName>
</protein>
<evidence type="ECO:0000313" key="1">
    <source>
        <dbReference type="EMBL" id="GHO95782.1"/>
    </source>
</evidence>
<dbReference type="PANTHER" id="PTHR11669">
    <property type="entry name" value="REPLICATION FACTOR C / DNA POLYMERASE III GAMMA-TAU SUBUNIT"/>
    <property type="match status" value="1"/>
</dbReference>
<dbReference type="AlphaFoldDB" id="A0A8J3N2K9"/>
<keyword evidence="2" id="KW-1185">Reference proteome</keyword>
<dbReference type="InterPro" id="IPR027417">
    <property type="entry name" value="P-loop_NTPase"/>
</dbReference>
<dbReference type="Proteomes" id="UP000597444">
    <property type="component" value="Unassembled WGS sequence"/>
</dbReference>
<dbReference type="GO" id="GO:0006261">
    <property type="term" value="P:DNA-templated DNA replication"/>
    <property type="evidence" value="ECO:0007669"/>
    <property type="project" value="TreeGrafter"/>
</dbReference>
<proteinExistence type="predicted"/>
<reference evidence="1" key="1">
    <citation type="submission" date="2020-10" db="EMBL/GenBank/DDBJ databases">
        <title>Taxonomic study of unclassified bacteria belonging to the class Ktedonobacteria.</title>
        <authorList>
            <person name="Yabe S."/>
            <person name="Wang C.M."/>
            <person name="Zheng Y."/>
            <person name="Sakai Y."/>
            <person name="Cavaletti L."/>
            <person name="Monciardini P."/>
            <person name="Donadio S."/>
        </authorList>
    </citation>
    <scope>NUCLEOTIDE SEQUENCE</scope>
    <source>
        <strain evidence="1">ID150040</strain>
    </source>
</reference>
<dbReference type="GO" id="GO:0008408">
    <property type="term" value="F:3'-5' exonuclease activity"/>
    <property type="evidence" value="ECO:0007669"/>
    <property type="project" value="InterPro"/>
</dbReference>
<gene>
    <name evidence="1" type="ORF">KSF_058300</name>
</gene>
<dbReference type="Pfam" id="PF13177">
    <property type="entry name" value="DNA_pol3_delta2"/>
    <property type="match status" value="1"/>
</dbReference>
<name>A0A8J3N2K9_9CHLR</name>